<dbReference type="AlphaFoldDB" id="A0A2Z6MWY0"/>
<dbReference type="Proteomes" id="UP000242715">
    <property type="component" value="Unassembled WGS sequence"/>
</dbReference>
<accession>A0A2Z6MWY0</accession>
<reference evidence="2" key="1">
    <citation type="journal article" date="2017" name="Front. Plant Sci.">
        <title>Climate Clever Clovers: New Paradigm to Reduce the Environmental Footprint of Ruminants by Breeding Low Methanogenic Forages Utilizing Haplotype Variation.</title>
        <authorList>
            <person name="Kaur P."/>
            <person name="Appels R."/>
            <person name="Bayer P.E."/>
            <person name="Keeble-Gagnere G."/>
            <person name="Wang J."/>
            <person name="Hirakawa H."/>
            <person name="Shirasawa K."/>
            <person name="Vercoe P."/>
            <person name="Stefanova K."/>
            <person name="Durmic Z."/>
            <person name="Nichols P."/>
            <person name="Revell C."/>
            <person name="Isobe S.N."/>
            <person name="Edwards D."/>
            <person name="Erskine W."/>
        </authorList>
    </citation>
    <scope>NUCLEOTIDE SEQUENCE [LARGE SCALE GENOMIC DNA]</scope>
    <source>
        <strain evidence="2">cv. Daliak</strain>
    </source>
</reference>
<name>A0A2Z6MWY0_TRISU</name>
<feature type="non-terminal residue" evidence="1">
    <location>
        <position position="1"/>
    </location>
</feature>
<keyword evidence="2" id="KW-1185">Reference proteome</keyword>
<dbReference type="OrthoDB" id="542507at2759"/>
<dbReference type="GO" id="GO:0009507">
    <property type="term" value="C:chloroplast"/>
    <property type="evidence" value="ECO:0007669"/>
    <property type="project" value="TreeGrafter"/>
</dbReference>
<dbReference type="Pfam" id="PF07466">
    <property type="entry name" value="DUF1517"/>
    <property type="match status" value="2"/>
</dbReference>
<sequence length="292" mass="33878">VGILDKKRVLQRKLNRIGGTADTTFKSGLNRVLKEVVKSLLEHHDHCHFAYLYKLVSLLWLKPLTLFHVSCADLEYDRGRIKGYQREDLFHQGIEITWMLSITSGTIKRTNEVVEELLRKFHSTSKSRNEARKQLEQMYYEITFAMLHLNATIHGPKKEAKYDHLEKDIRPRFRGFLETVVGQFDKNDETFVNVDGVKYRKESVGKVTSIDNEYSVVTLLVLVDGENLIPSLKRSSTCLNKGDIKTALQTIYSIPSSNLEAVEVLWTPQMENDVVSKQDIRRDFWFFLRPVD</sequence>
<dbReference type="PANTHER" id="PTHR33975:SF2">
    <property type="entry name" value="MYELIN-ASSOCIATED OLIGODENDROCYTE BASIC PROTEIN"/>
    <property type="match status" value="1"/>
</dbReference>
<dbReference type="InterPro" id="IPR010903">
    <property type="entry name" value="DUF1517"/>
</dbReference>
<evidence type="ECO:0000313" key="2">
    <source>
        <dbReference type="Proteomes" id="UP000242715"/>
    </source>
</evidence>
<dbReference type="PANTHER" id="PTHR33975">
    <property type="entry name" value="MYELIN-ASSOCIATED OLIGODENDROCYTE BASIC PROTEIN"/>
    <property type="match status" value="1"/>
</dbReference>
<organism evidence="1 2">
    <name type="scientific">Trifolium subterraneum</name>
    <name type="common">Subterranean clover</name>
    <dbReference type="NCBI Taxonomy" id="3900"/>
    <lineage>
        <taxon>Eukaryota</taxon>
        <taxon>Viridiplantae</taxon>
        <taxon>Streptophyta</taxon>
        <taxon>Embryophyta</taxon>
        <taxon>Tracheophyta</taxon>
        <taxon>Spermatophyta</taxon>
        <taxon>Magnoliopsida</taxon>
        <taxon>eudicotyledons</taxon>
        <taxon>Gunneridae</taxon>
        <taxon>Pentapetalae</taxon>
        <taxon>rosids</taxon>
        <taxon>fabids</taxon>
        <taxon>Fabales</taxon>
        <taxon>Fabaceae</taxon>
        <taxon>Papilionoideae</taxon>
        <taxon>50 kb inversion clade</taxon>
        <taxon>NPAAA clade</taxon>
        <taxon>Hologalegina</taxon>
        <taxon>IRL clade</taxon>
        <taxon>Trifolieae</taxon>
        <taxon>Trifolium</taxon>
    </lineage>
</organism>
<protein>
    <submittedName>
        <fullName evidence="1">Uncharacterized protein</fullName>
    </submittedName>
</protein>
<dbReference type="EMBL" id="DF973369">
    <property type="protein sequence ID" value="GAU28210.1"/>
    <property type="molecule type" value="Genomic_DNA"/>
</dbReference>
<dbReference type="InterPro" id="IPR053023">
    <property type="entry name" value="FLAP_modulator"/>
</dbReference>
<evidence type="ECO:0000313" key="1">
    <source>
        <dbReference type="EMBL" id="GAU28210.1"/>
    </source>
</evidence>
<proteinExistence type="predicted"/>
<gene>
    <name evidence="1" type="ORF">TSUD_313690</name>
</gene>